<feature type="transmembrane region" description="Helical" evidence="16">
    <location>
        <begin position="64"/>
        <end position="84"/>
    </location>
</feature>
<dbReference type="GO" id="GO:0005886">
    <property type="term" value="C:plasma membrane"/>
    <property type="evidence" value="ECO:0007669"/>
    <property type="project" value="UniProtKB-SubCell"/>
</dbReference>
<evidence type="ECO:0000256" key="4">
    <source>
        <dbReference type="ARBA" id="ARBA00022618"/>
    </source>
</evidence>
<dbReference type="EC" id="2.4.99.28" evidence="16"/>
<dbReference type="EMBL" id="CAADFK010000006">
    <property type="protein sequence ID" value="VFK09217.1"/>
    <property type="molecule type" value="Genomic_DNA"/>
</dbReference>
<sequence length="390" mass="42792">MAIFVPAQAVSGRQVGRREYPLDLWLVGTALLLLGFGLVMVASTSITTADREIGAPLHYFTRQAGYVVLGICLAWIMTLIPLGIWKRHGPLLLVFGTVLLILVLIPGIGREVNGSVRWIRIGFFNFQPSEPIKLLLIIYLAGYLVRQDENVRNHLKGLVNPFLVLAIIAVFLLLEPDYGATAALFATALGMLFLAGVPLWRFALWSIAIAALLIGFILMEPYRLERLTVFVNPWADPFGSGFQLTQALIAIGRGEWFGAGLGGSIQKLFYLPEAHTDFLFAVLAEELGLAGAIWIIALFAFLVWRAFGIARRAVRQESRFGAYLAYGIGLIIGLQAFVNIGVNMGMLPTKGLALPMMSYGGSSMLINCMAIGLLLRVERESRHQSKVFIG</sequence>
<feature type="transmembrane region" description="Helical" evidence="16">
    <location>
        <begin position="22"/>
        <end position="44"/>
    </location>
</feature>
<evidence type="ECO:0000256" key="11">
    <source>
        <dbReference type="ARBA" id="ARBA00023136"/>
    </source>
</evidence>
<comment type="function">
    <text evidence="16">Peptidoglycan polymerase that is essential for cell division.</text>
</comment>
<dbReference type="PANTHER" id="PTHR30474">
    <property type="entry name" value="CELL CYCLE PROTEIN"/>
    <property type="match status" value="1"/>
</dbReference>
<dbReference type="NCBIfam" id="TIGR02614">
    <property type="entry name" value="ftsW"/>
    <property type="match status" value="1"/>
</dbReference>
<protein>
    <recommendedName>
        <fullName evidence="16">Probable peptidoglycan glycosyltransferase FtsW</fullName>
        <shortName evidence="16">PGT</shortName>
        <ecNumber evidence="16">2.4.99.28</ecNumber>
    </recommendedName>
    <alternativeName>
        <fullName evidence="16">Cell division protein FtsW</fullName>
    </alternativeName>
    <alternativeName>
        <fullName evidence="16">Cell wall polymerase</fullName>
    </alternativeName>
    <alternativeName>
        <fullName evidence="16">Peptidoglycan polymerase</fullName>
        <shortName evidence="16">PG polymerase</shortName>
    </alternativeName>
</protein>
<dbReference type="GO" id="GO:0009252">
    <property type="term" value="P:peptidoglycan biosynthetic process"/>
    <property type="evidence" value="ECO:0007669"/>
    <property type="project" value="UniProtKB-UniRule"/>
</dbReference>
<evidence type="ECO:0000256" key="7">
    <source>
        <dbReference type="ARBA" id="ARBA00022692"/>
    </source>
</evidence>
<feature type="transmembrane region" description="Helical" evidence="16">
    <location>
        <begin position="129"/>
        <end position="145"/>
    </location>
</feature>
<keyword evidence="13 16" id="KW-0961">Cell wall biogenesis/degradation</keyword>
<name>A0A450VWP7_9GAMM</name>
<feature type="transmembrane region" description="Helical" evidence="16">
    <location>
        <begin position="91"/>
        <end position="109"/>
    </location>
</feature>
<dbReference type="Pfam" id="PF01098">
    <property type="entry name" value="FTSW_RODA_SPOVE"/>
    <property type="match status" value="1"/>
</dbReference>
<evidence type="ECO:0000313" key="17">
    <source>
        <dbReference type="EMBL" id="VFK09217.1"/>
    </source>
</evidence>
<dbReference type="GO" id="GO:0008955">
    <property type="term" value="F:peptidoglycan glycosyltransferase activity"/>
    <property type="evidence" value="ECO:0007669"/>
    <property type="project" value="UniProtKB-UniRule"/>
</dbReference>
<feature type="transmembrane region" description="Helical" evidence="16">
    <location>
        <begin position="320"/>
        <end position="340"/>
    </location>
</feature>
<evidence type="ECO:0000256" key="2">
    <source>
        <dbReference type="ARBA" id="ARBA00004752"/>
    </source>
</evidence>
<keyword evidence="9 16" id="KW-0573">Peptidoglycan synthesis</keyword>
<feature type="transmembrane region" description="Helical" evidence="16">
    <location>
        <begin position="180"/>
        <end position="197"/>
    </location>
</feature>
<evidence type="ECO:0000256" key="6">
    <source>
        <dbReference type="ARBA" id="ARBA00022679"/>
    </source>
</evidence>
<keyword evidence="7 16" id="KW-0812">Transmembrane</keyword>
<evidence type="ECO:0000256" key="14">
    <source>
        <dbReference type="ARBA" id="ARBA00038053"/>
    </source>
</evidence>
<dbReference type="InterPro" id="IPR013437">
    <property type="entry name" value="FtsW"/>
</dbReference>
<evidence type="ECO:0000256" key="5">
    <source>
        <dbReference type="ARBA" id="ARBA00022676"/>
    </source>
</evidence>
<proteinExistence type="inferred from homology"/>
<keyword evidence="11 16" id="KW-0472">Membrane</keyword>
<evidence type="ECO:0000256" key="8">
    <source>
        <dbReference type="ARBA" id="ARBA00022960"/>
    </source>
</evidence>
<feature type="transmembrane region" description="Helical" evidence="16">
    <location>
        <begin position="287"/>
        <end position="308"/>
    </location>
</feature>
<feature type="transmembrane region" description="Helical" evidence="16">
    <location>
        <begin position="352"/>
        <end position="375"/>
    </location>
</feature>
<keyword evidence="6 16" id="KW-0808">Transferase</keyword>
<organism evidence="17">
    <name type="scientific">Candidatus Kentrum sp. LPFa</name>
    <dbReference type="NCBI Taxonomy" id="2126335"/>
    <lineage>
        <taxon>Bacteria</taxon>
        <taxon>Pseudomonadati</taxon>
        <taxon>Pseudomonadota</taxon>
        <taxon>Gammaproteobacteria</taxon>
        <taxon>Candidatus Kentrum</taxon>
    </lineage>
</organism>
<comment type="catalytic activity">
    <reaction evidence="15 16">
        <text>[GlcNAc-(1-&gt;4)-Mur2Ac(oyl-L-Ala-gamma-D-Glu-L-Lys-D-Ala-D-Ala)](n)-di-trans,octa-cis-undecaprenyl diphosphate + beta-D-GlcNAc-(1-&gt;4)-Mur2Ac(oyl-L-Ala-gamma-D-Glu-L-Lys-D-Ala-D-Ala)-di-trans,octa-cis-undecaprenyl diphosphate = [GlcNAc-(1-&gt;4)-Mur2Ac(oyl-L-Ala-gamma-D-Glu-L-Lys-D-Ala-D-Ala)](n+1)-di-trans,octa-cis-undecaprenyl diphosphate + di-trans,octa-cis-undecaprenyl diphosphate + H(+)</text>
        <dbReference type="Rhea" id="RHEA:23708"/>
        <dbReference type="Rhea" id="RHEA-COMP:9602"/>
        <dbReference type="Rhea" id="RHEA-COMP:9603"/>
        <dbReference type="ChEBI" id="CHEBI:15378"/>
        <dbReference type="ChEBI" id="CHEBI:58405"/>
        <dbReference type="ChEBI" id="CHEBI:60033"/>
        <dbReference type="ChEBI" id="CHEBI:78435"/>
        <dbReference type="EC" id="2.4.99.28"/>
    </reaction>
</comment>
<comment type="pathway">
    <text evidence="2 16">Cell wall biogenesis; peptidoglycan biosynthesis.</text>
</comment>
<feature type="transmembrane region" description="Helical" evidence="16">
    <location>
        <begin position="157"/>
        <end position="174"/>
    </location>
</feature>
<comment type="subcellular location">
    <subcellularLocation>
        <location evidence="16">Cell inner membrane</location>
        <topology evidence="16">Multi-pass membrane protein</topology>
    </subcellularLocation>
    <subcellularLocation>
        <location evidence="1">Cell membrane</location>
        <topology evidence="1">Multi-pass membrane protein</topology>
    </subcellularLocation>
    <text evidence="16">Localizes to the division septum.</text>
</comment>
<evidence type="ECO:0000256" key="13">
    <source>
        <dbReference type="ARBA" id="ARBA00023316"/>
    </source>
</evidence>
<keyword evidence="4 16" id="KW-0132">Cell division</keyword>
<evidence type="ECO:0000256" key="15">
    <source>
        <dbReference type="ARBA" id="ARBA00049902"/>
    </source>
</evidence>
<dbReference type="GO" id="GO:0008360">
    <property type="term" value="P:regulation of cell shape"/>
    <property type="evidence" value="ECO:0007669"/>
    <property type="project" value="UniProtKB-KW"/>
</dbReference>
<dbReference type="PROSITE" id="PS00428">
    <property type="entry name" value="FTSW_RODA_SPOVE"/>
    <property type="match status" value="1"/>
</dbReference>
<evidence type="ECO:0000256" key="12">
    <source>
        <dbReference type="ARBA" id="ARBA00023306"/>
    </source>
</evidence>
<gene>
    <name evidence="16" type="primary">ftsW</name>
    <name evidence="17" type="ORF">BECKLPF1236B_GA0070989_100629</name>
</gene>
<dbReference type="AlphaFoldDB" id="A0A450VWP7"/>
<dbReference type="GO" id="GO:0043093">
    <property type="term" value="P:FtsZ-dependent cytokinesis"/>
    <property type="evidence" value="ECO:0007669"/>
    <property type="project" value="UniProtKB-UniRule"/>
</dbReference>
<evidence type="ECO:0000256" key="9">
    <source>
        <dbReference type="ARBA" id="ARBA00022984"/>
    </source>
</evidence>
<reference evidence="17" key="1">
    <citation type="submission" date="2019-02" db="EMBL/GenBank/DDBJ databases">
        <authorList>
            <person name="Gruber-Vodicka R. H."/>
            <person name="Seah K. B. B."/>
        </authorList>
    </citation>
    <scope>NUCLEOTIDE SEQUENCE</scope>
    <source>
        <strain evidence="17">BECK_S313</strain>
    </source>
</reference>
<keyword evidence="16" id="KW-0997">Cell inner membrane</keyword>
<dbReference type="InterPro" id="IPR001182">
    <property type="entry name" value="FtsW/RodA"/>
</dbReference>
<keyword evidence="12 16" id="KW-0131">Cell cycle</keyword>
<dbReference type="InterPro" id="IPR018365">
    <property type="entry name" value="Cell_cycle_FtsW-rel_CS"/>
</dbReference>
<keyword evidence="3 16" id="KW-1003">Cell membrane</keyword>
<dbReference type="UniPathway" id="UPA00219"/>
<evidence type="ECO:0000256" key="3">
    <source>
        <dbReference type="ARBA" id="ARBA00022475"/>
    </source>
</evidence>
<keyword evidence="5 16" id="KW-0328">Glycosyltransferase</keyword>
<evidence type="ECO:0000256" key="16">
    <source>
        <dbReference type="HAMAP-Rule" id="MF_00913"/>
    </source>
</evidence>
<keyword evidence="8 16" id="KW-0133">Cell shape</keyword>
<dbReference type="HAMAP" id="MF_00913">
    <property type="entry name" value="PGT_FtsW_proteobact"/>
    <property type="match status" value="1"/>
</dbReference>
<dbReference type="GO" id="GO:0015648">
    <property type="term" value="F:lipid-linked peptidoglycan transporter activity"/>
    <property type="evidence" value="ECO:0007669"/>
    <property type="project" value="TreeGrafter"/>
</dbReference>
<dbReference type="GO" id="GO:0071555">
    <property type="term" value="P:cell wall organization"/>
    <property type="evidence" value="ECO:0007669"/>
    <property type="project" value="UniProtKB-KW"/>
</dbReference>
<accession>A0A450VWP7</accession>
<dbReference type="PANTHER" id="PTHR30474:SF2">
    <property type="entry name" value="PEPTIDOGLYCAN GLYCOSYLTRANSFERASE FTSW-RELATED"/>
    <property type="match status" value="1"/>
</dbReference>
<keyword evidence="10 16" id="KW-1133">Transmembrane helix</keyword>
<feature type="transmembrane region" description="Helical" evidence="16">
    <location>
        <begin position="202"/>
        <end position="219"/>
    </location>
</feature>
<evidence type="ECO:0000256" key="10">
    <source>
        <dbReference type="ARBA" id="ARBA00022989"/>
    </source>
</evidence>
<dbReference type="GO" id="GO:0032153">
    <property type="term" value="C:cell division site"/>
    <property type="evidence" value="ECO:0007669"/>
    <property type="project" value="UniProtKB-UniRule"/>
</dbReference>
<evidence type="ECO:0000256" key="1">
    <source>
        <dbReference type="ARBA" id="ARBA00004651"/>
    </source>
</evidence>
<comment type="similarity">
    <text evidence="14 16">Belongs to the SEDS family. FtsW subfamily.</text>
</comment>